<organism evidence="8 9">
    <name type="scientific">Aedoeadaptatus coxii</name>
    <dbReference type="NCBI Taxonomy" id="755172"/>
    <lineage>
        <taxon>Bacteria</taxon>
        <taxon>Bacillati</taxon>
        <taxon>Bacillota</taxon>
        <taxon>Tissierellia</taxon>
        <taxon>Tissierellales</taxon>
        <taxon>Peptoniphilaceae</taxon>
        <taxon>Aedoeadaptatus</taxon>
    </lineage>
</organism>
<evidence type="ECO:0000256" key="2">
    <source>
        <dbReference type="ARBA" id="ARBA00022692"/>
    </source>
</evidence>
<dbReference type="InterPro" id="IPR002810">
    <property type="entry name" value="NfeD-like_C"/>
</dbReference>
<evidence type="ECO:0000259" key="6">
    <source>
        <dbReference type="Pfam" id="PF01957"/>
    </source>
</evidence>
<dbReference type="OrthoDB" id="9806253at2"/>
<dbReference type="STRING" id="755172.HMPREF1863_00718"/>
<dbReference type="EMBL" id="LSDG01000023">
    <property type="protein sequence ID" value="KXB66992.1"/>
    <property type="molecule type" value="Genomic_DNA"/>
</dbReference>
<protein>
    <submittedName>
        <fullName evidence="8">Nodulation efficiency protein D</fullName>
    </submittedName>
</protein>
<feature type="transmembrane region" description="Helical" evidence="5">
    <location>
        <begin position="125"/>
        <end position="146"/>
    </location>
</feature>
<dbReference type="PANTHER" id="PTHR33507">
    <property type="entry name" value="INNER MEMBRANE PROTEIN YBBJ"/>
    <property type="match status" value="1"/>
</dbReference>
<feature type="transmembrane region" description="Helical" evidence="5">
    <location>
        <begin position="32"/>
        <end position="52"/>
    </location>
</feature>
<dbReference type="InterPro" id="IPR056739">
    <property type="entry name" value="NfeD_membrane"/>
</dbReference>
<keyword evidence="4 5" id="KW-0472">Membrane</keyword>
<evidence type="ECO:0000256" key="1">
    <source>
        <dbReference type="ARBA" id="ARBA00004141"/>
    </source>
</evidence>
<proteinExistence type="predicted"/>
<dbReference type="GO" id="GO:0005886">
    <property type="term" value="C:plasma membrane"/>
    <property type="evidence" value="ECO:0007669"/>
    <property type="project" value="TreeGrafter"/>
</dbReference>
<evidence type="ECO:0000313" key="9">
    <source>
        <dbReference type="Proteomes" id="UP000070442"/>
    </source>
</evidence>
<evidence type="ECO:0000259" key="7">
    <source>
        <dbReference type="Pfam" id="PF24961"/>
    </source>
</evidence>
<sequence length="228" mass="24229">MDMKAPFKLLGRYFLTAVNYNIPSEMLTIIQLIRSALVILALVALVNALFSGSRSKSWIFGLGAMFFYFVLGMGTGMASSLTFLLFLISGALFFLELILPGFGVAGISGIVLFLLSIALSIGGGIQAAITFLVAAVIIALMVKNFIQRGEEITLLKPLISKEVAHPQAMLGHNPGETGVALTALRPTGTGVFDGEKLTVHSEGSFIEKGSDVVIVAVRGKSVYVKEVS</sequence>
<comment type="subcellular location">
    <subcellularLocation>
        <location evidence="1">Membrane</location>
        <topology evidence="1">Multi-pass membrane protein</topology>
    </subcellularLocation>
</comment>
<feature type="domain" description="NfeD integral membrane" evidence="7">
    <location>
        <begin position="33"/>
        <end position="141"/>
    </location>
</feature>
<reference evidence="9" key="1">
    <citation type="submission" date="2016-01" db="EMBL/GenBank/DDBJ databases">
        <authorList>
            <person name="Mitreva M."/>
            <person name="Pepin K.H."/>
            <person name="Mihindukulasuriya K.A."/>
            <person name="Fulton R."/>
            <person name="Fronick C."/>
            <person name="O'Laughlin M."/>
            <person name="Miner T."/>
            <person name="Herter B."/>
            <person name="Rosa B.A."/>
            <person name="Cordes M."/>
            <person name="Tomlinson C."/>
            <person name="Wollam A."/>
            <person name="Palsikar V.B."/>
            <person name="Mardis E.R."/>
            <person name="Wilson R.K."/>
        </authorList>
    </citation>
    <scope>NUCLEOTIDE SEQUENCE [LARGE SCALE GENOMIC DNA]</scope>
    <source>
        <strain evidence="9">DNF00729</strain>
    </source>
</reference>
<evidence type="ECO:0000256" key="5">
    <source>
        <dbReference type="SAM" id="Phobius"/>
    </source>
</evidence>
<dbReference type="Gene3D" id="2.40.50.140">
    <property type="entry name" value="Nucleic acid-binding proteins"/>
    <property type="match status" value="1"/>
</dbReference>
<feature type="transmembrane region" description="Helical" evidence="5">
    <location>
        <begin position="58"/>
        <end position="86"/>
    </location>
</feature>
<dbReference type="Proteomes" id="UP000070442">
    <property type="component" value="Unassembled WGS sequence"/>
</dbReference>
<evidence type="ECO:0000256" key="3">
    <source>
        <dbReference type="ARBA" id="ARBA00022989"/>
    </source>
</evidence>
<evidence type="ECO:0000313" key="8">
    <source>
        <dbReference type="EMBL" id="KXB66992.1"/>
    </source>
</evidence>
<feature type="domain" description="NfeD-like C-terminal" evidence="6">
    <location>
        <begin position="175"/>
        <end position="225"/>
    </location>
</feature>
<accession>A0A134AH00</accession>
<dbReference type="Pfam" id="PF24961">
    <property type="entry name" value="NfeD_membrane"/>
    <property type="match status" value="1"/>
</dbReference>
<dbReference type="PATRIC" id="fig|755172.3.peg.688"/>
<dbReference type="InterPro" id="IPR012340">
    <property type="entry name" value="NA-bd_OB-fold"/>
</dbReference>
<evidence type="ECO:0000256" key="4">
    <source>
        <dbReference type="ARBA" id="ARBA00023136"/>
    </source>
</evidence>
<name>A0A134AH00_9FIRM</name>
<keyword evidence="3 5" id="KW-1133">Transmembrane helix</keyword>
<keyword evidence="2 5" id="KW-0812">Transmembrane</keyword>
<dbReference type="Pfam" id="PF01957">
    <property type="entry name" value="NfeD"/>
    <property type="match status" value="1"/>
</dbReference>
<feature type="transmembrane region" description="Helical" evidence="5">
    <location>
        <begin position="93"/>
        <end position="119"/>
    </location>
</feature>
<comment type="caution">
    <text evidence="8">The sequence shown here is derived from an EMBL/GenBank/DDBJ whole genome shotgun (WGS) entry which is preliminary data.</text>
</comment>
<dbReference type="InterPro" id="IPR052165">
    <property type="entry name" value="Membrane_assoc_protease"/>
</dbReference>
<keyword evidence="9" id="KW-1185">Reference proteome</keyword>
<dbReference type="PANTHER" id="PTHR33507:SF3">
    <property type="entry name" value="INNER MEMBRANE PROTEIN YBBJ"/>
    <property type="match status" value="1"/>
</dbReference>
<gene>
    <name evidence="8" type="ORF">HMPREF1863_00718</name>
</gene>
<dbReference type="AlphaFoldDB" id="A0A134AH00"/>